<feature type="signal peptide" evidence="2">
    <location>
        <begin position="1"/>
        <end position="16"/>
    </location>
</feature>
<accession>A0AA36MQJ2</accession>
<evidence type="ECO:0000313" key="4">
    <source>
        <dbReference type="Proteomes" id="UP001178507"/>
    </source>
</evidence>
<keyword evidence="2" id="KW-0732">Signal</keyword>
<comment type="caution">
    <text evidence="3">The sequence shown here is derived from an EMBL/GenBank/DDBJ whole genome shotgun (WGS) entry which is preliminary data.</text>
</comment>
<gene>
    <name evidence="3" type="ORF">EVOR1521_LOCUS5449</name>
</gene>
<dbReference type="EMBL" id="CAUJNA010000388">
    <property type="protein sequence ID" value="CAJ1376363.1"/>
    <property type="molecule type" value="Genomic_DNA"/>
</dbReference>
<feature type="chain" id="PRO_5041279408" evidence="2">
    <location>
        <begin position="17"/>
        <end position="385"/>
    </location>
</feature>
<dbReference type="AlphaFoldDB" id="A0AA36MQJ2"/>
<organism evidence="3 4">
    <name type="scientific">Effrenium voratum</name>
    <dbReference type="NCBI Taxonomy" id="2562239"/>
    <lineage>
        <taxon>Eukaryota</taxon>
        <taxon>Sar</taxon>
        <taxon>Alveolata</taxon>
        <taxon>Dinophyceae</taxon>
        <taxon>Suessiales</taxon>
        <taxon>Symbiodiniaceae</taxon>
        <taxon>Effrenium</taxon>
    </lineage>
</organism>
<evidence type="ECO:0000256" key="1">
    <source>
        <dbReference type="SAM" id="MobiDB-lite"/>
    </source>
</evidence>
<name>A0AA36MQJ2_9DINO</name>
<evidence type="ECO:0000256" key="2">
    <source>
        <dbReference type="SAM" id="SignalP"/>
    </source>
</evidence>
<feature type="compositionally biased region" description="Pro residues" evidence="1">
    <location>
        <begin position="262"/>
        <end position="284"/>
    </location>
</feature>
<feature type="region of interest" description="Disordered" evidence="1">
    <location>
        <begin position="226"/>
        <end position="298"/>
    </location>
</feature>
<evidence type="ECO:0000313" key="3">
    <source>
        <dbReference type="EMBL" id="CAJ1376363.1"/>
    </source>
</evidence>
<reference evidence="3" key="1">
    <citation type="submission" date="2023-08" db="EMBL/GenBank/DDBJ databases">
        <authorList>
            <person name="Chen Y."/>
            <person name="Shah S."/>
            <person name="Dougan E. K."/>
            <person name="Thang M."/>
            <person name="Chan C."/>
        </authorList>
    </citation>
    <scope>NUCLEOTIDE SEQUENCE</scope>
</reference>
<keyword evidence="4" id="KW-1185">Reference proteome</keyword>
<feature type="non-terminal residue" evidence="3">
    <location>
        <position position="1"/>
    </location>
</feature>
<dbReference type="Proteomes" id="UP001178507">
    <property type="component" value="Unassembled WGS sequence"/>
</dbReference>
<protein>
    <submittedName>
        <fullName evidence="3">Uncharacterized protein</fullName>
    </submittedName>
</protein>
<proteinExistence type="predicted"/>
<sequence length="385" mass="42495">MKAFYVSAFCWALALAQLEEISEVPSETCETGECDDGQLSMVQMRARQTESESEFESGTSEGVPMIAYPKKYCSHCGEMAFCHHASNPGCGGMAKYGVASFDNKARSHGCGPLDPSLTVPRSYVKDLNVLRKLPGAHYTLRDMLVSGLRHYRLKGGQGPVWQCIHAPSHVSVRWLHLHTFCEYGKVDNLPSRKDYCAVMSTETDAERIAAAWVPAVNASPHQLHLRGNVASGRPSPPGSPHRTNVGFSREDVESQPGQQSPPISPAPAPPPPKELELPSPPEHPVSPGAGPMGVGNSMLATKSKTIPRFWWPKRDHISGLGQEYKDQIHEIFVKQGITDGIKTWEQCEPIVTDVFKLSKYFAAPIFHKMKVFYDIIDRSSISKRD</sequence>